<feature type="compositionally biased region" description="Basic and acidic residues" evidence="1">
    <location>
        <begin position="86"/>
        <end position="108"/>
    </location>
</feature>
<protein>
    <submittedName>
        <fullName evidence="4">Uncharacterized protein</fullName>
    </submittedName>
</protein>
<dbReference type="EMBL" id="CP144530">
    <property type="protein sequence ID" value="WWC57961.1"/>
    <property type="molecule type" value="Genomic_DNA"/>
</dbReference>
<dbReference type="GO" id="GO:0009117">
    <property type="term" value="P:nucleotide metabolic process"/>
    <property type="evidence" value="ECO:0007669"/>
    <property type="project" value="InterPro"/>
</dbReference>
<feature type="domain" description="Ap4A phosphorylase 1/2 N-terminal" evidence="3">
    <location>
        <begin position="97"/>
        <end position="209"/>
    </location>
</feature>
<dbReference type="Gene3D" id="3.30.428.70">
    <property type="match status" value="1"/>
</dbReference>
<evidence type="ECO:0000313" key="5">
    <source>
        <dbReference type="EMBL" id="WWC57961.1"/>
    </source>
</evidence>
<reference evidence="4" key="1">
    <citation type="submission" date="2013-07" db="EMBL/GenBank/DDBJ databases">
        <title>The Genome Sequence of Cryptococcus dejecticola CBS10117.</title>
        <authorList>
            <consortium name="The Broad Institute Genome Sequencing Platform"/>
            <person name="Cuomo C."/>
            <person name="Litvintseva A."/>
            <person name="Chen Y."/>
            <person name="Heitman J."/>
            <person name="Sun S."/>
            <person name="Springer D."/>
            <person name="Dromer F."/>
            <person name="Young S.K."/>
            <person name="Zeng Q."/>
            <person name="Gargeya S."/>
            <person name="Fitzgerald M."/>
            <person name="Abouelleil A."/>
            <person name="Alvarado L."/>
            <person name="Berlin A.M."/>
            <person name="Chapman S.B."/>
            <person name="Dewar J."/>
            <person name="Goldberg J."/>
            <person name="Griggs A."/>
            <person name="Gujja S."/>
            <person name="Hansen M."/>
            <person name="Howarth C."/>
            <person name="Imamovic A."/>
            <person name="Larimer J."/>
            <person name="McCowan C."/>
            <person name="Murphy C."/>
            <person name="Pearson M."/>
            <person name="Priest M."/>
            <person name="Roberts A."/>
            <person name="Saif S."/>
            <person name="Shea T."/>
            <person name="Sykes S."/>
            <person name="Wortman J."/>
            <person name="Nusbaum C."/>
            <person name="Birren B."/>
        </authorList>
    </citation>
    <scope>NUCLEOTIDE SEQUENCE [LARGE SCALE GENOMIC DNA]</scope>
    <source>
        <strain evidence="4">CBS 10117</strain>
    </source>
</reference>
<dbReference type="InterPro" id="IPR045759">
    <property type="entry name" value="Ap4A_phos1/2_N"/>
</dbReference>
<sequence length="386" mass="42526">MAYPNNPSSPTDLLSALPAKFEEARKSGQLYFFPSEARDVYSQGRRFNLRLCPALQDKQKAKSDALAAVQRENGTSSESKSSSGSPDRKRPRTDGGENVDKQNTEEPFKPPYVEELYVGCVEGLEGEEGMSILDTLKYSLLPEHILLCPPTYQPQSLPPTPPQVALAYHILLAALRHPTKPRKLLGFYNGGEGAGASQKWRHLQFVEVPGGNAPVEDWCQGVQFSRPDQAIILPSVPYLHIVHPLPAHTSVPYPPTEKSNEQLIDILAPALMKMFDLAFDALRNGGGNKDGGWNLLITLDHLHLVPRSAPSFPLPEPHQPLELNSLGYAGMMLVKSQEEQEILISATEDKGGLMYVLEKCGVPREWGEKAKEAESIQQGSGELDFI</sequence>
<dbReference type="AlphaFoldDB" id="A0A1A6AF53"/>
<dbReference type="InterPro" id="IPR009163">
    <property type="entry name" value="Ap4A_phos1/2"/>
</dbReference>
<evidence type="ECO:0000259" key="3">
    <source>
        <dbReference type="Pfam" id="PF19327"/>
    </source>
</evidence>
<dbReference type="InterPro" id="IPR019200">
    <property type="entry name" value="ATP_adenylylTrfase_C"/>
</dbReference>
<dbReference type="PANTHER" id="PTHR38420:SF1">
    <property type="entry name" value="PUTATIVE (AFU_ORTHOLOGUE AFUA_5G14690)-RELATED"/>
    <property type="match status" value="1"/>
</dbReference>
<dbReference type="Proteomes" id="UP000078595">
    <property type="component" value="Chromosome 1"/>
</dbReference>
<proteinExistence type="predicted"/>
<dbReference type="RefSeq" id="XP_018266521.1">
    <property type="nucleotide sequence ID" value="XM_018403867.1"/>
</dbReference>
<gene>
    <name evidence="4" type="ORF">I303_00496</name>
    <name evidence="5" type="ORF">I303_100496</name>
</gene>
<dbReference type="InterPro" id="IPR036265">
    <property type="entry name" value="HIT-like_sf"/>
</dbReference>
<reference evidence="5" key="2">
    <citation type="submission" date="2013-07" db="EMBL/GenBank/DDBJ databases">
        <authorList>
            <consortium name="The Broad Institute Genome Sequencing Platform"/>
            <person name="Cuomo C."/>
            <person name="Litvintseva A."/>
            <person name="Chen Y."/>
            <person name="Heitman J."/>
            <person name="Sun S."/>
            <person name="Springer D."/>
            <person name="Dromer F."/>
            <person name="Young S.K."/>
            <person name="Zeng Q."/>
            <person name="Gargeya S."/>
            <person name="Fitzgerald M."/>
            <person name="Abouelleil A."/>
            <person name="Alvarado L."/>
            <person name="Berlin A.M."/>
            <person name="Chapman S.B."/>
            <person name="Dewar J."/>
            <person name="Goldberg J."/>
            <person name="Griggs A."/>
            <person name="Gujja S."/>
            <person name="Hansen M."/>
            <person name="Howarth C."/>
            <person name="Imamovic A."/>
            <person name="Larimer J."/>
            <person name="McCowan C."/>
            <person name="Murphy C."/>
            <person name="Pearson M."/>
            <person name="Priest M."/>
            <person name="Roberts A."/>
            <person name="Saif S."/>
            <person name="Shea T."/>
            <person name="Sykes S."/>
            <person name="Wortman J."/>
            <person name="Nusbaum C."/>
            <person name="Birren B."/>
        </authorList>
    </citation>
    <scope>NUCLEOTIDE SEQUENCE</scope>
    <source>
        <strain evidence="5">CBS 10117</strain>
    </source>
</reference>
<dbReference type="OrthoDB" id="10267950at2759"/>
<feature type="compositionally biased region" description="Low complexity" evidence="1">
    <location>
        <begin position="76"/>
        <end position="85"/>
    </location>
</feature>
<dbReference type="GO" id="GO:0003877">
    <property type="term" value="F:ATP:ADP adenylyltransferase activity"/>
    <property type="evidence" value="ECO:0007669"/>
    <property type="project" value="InterPro"/>
</dbReference>
<dbReference type="VEuPathDB" id="FungiDB:I303_00496"/>
<evidence type="ECO:0000313" key="4">
    <source>
        <dbReference type="EMBL" id="OBR88679.1"/>
    </source>
</evidence>
<evidence type="ECO:0000313" key="6">
    <source>
        <dbReference type="Proteomes" id="UP000078595"/>
    </source>
</evidence>
<dbReference type="GeneID" id="28964195"/>
<feature type="domain" description="ATP adenylyltransferase C-terminal" evidence="2">
    <location>
        <begin position="234"/>
        <end position="363"/>
    </location>
</feature>
<evidence type="ECO:0000256" key="1">
    <source>
        <dbReference type="SAM" id="MobiDB-lite"/>
    </source>
</evidence>
<dbReference type="PANTHER" id="PTHR38420">
    <property type="entry name" value="AP-4-A PHOSPHORYLASE II"/>
    <property type="match status" value="1"/>
</dbReference>
<keyword evidence="6" id="KW-1185">Reference proteome</keyword>
<feature type="region of interest" description="Disordered" evidence="1">
    <location>
        <begin position="62"/>
        <end position="108"/>
    </location>
</feature>
<reference evidence="5" key="3">
    <citation type="submission" date="2024-02" db="EMBL/GenBank/DDBJ databases">
        <title>Comparative genomics of Cryptococcus and Kwoniella reveals pathogenesis evolution and contrasting modes of karyotype evolution via chromosome fusion or intercentromeric recombination.</title>
        <authorList>
            <person name="Coelho M.A."/>
            <person name="David-Palma M."/>
            <person name="Shea T."/>
            <person name="Bowers K."/>
            <person name="McGinley-Smith S."/>
            <person name="Mohammad A.W."/>
            <person name="Gnirke A."/>
            <person name="Yurkov A.M."/>
            <person name="Nowrousian M."/>
            <person name="Sun S."/>
            <person name="Cuomo C.A."/>
            <person name="Heitman J."/>
        </authorList>
    </citation>
    <scope>NUCLEOTIDE SEQUENCE</scope>
    <source>
        <strain evidence="5">CBS 10117</strain>
    </source>
</reference>
<dbReference type="GO" id="GO:0005524">
    <property type="term" value="F:ATP binding"/>
    <property type="evidence" value="ECO:0007669"/>
    <property type="project" value="InterPro"/>
</dbReference>
<dbReference type="Pfam" id="PF09830">
    <property type="entry name" value="ATP_transf"/>
    <property type="match status" value="1"/>
</dbReference>
<dbReference type="STRING" id="1296121.A0A1A6AF53"/>
<dbReference type="Pfam" id="PF19327">
    <property type="entry name" value="Ap4A_phos_N"/>
    <property type="match status" value="1"/>
</dbReference>
<dbReference type="InterPro" id="IPR043171">
    <property type="entry name" value="Ap4A_phos1/2-like"/>
</dbReference>
<evidence type="ECO:0000259" key="2">
    <source>
        <dbReference type="Pfam" id="PF09830"/>
    </source>
</evidence>
<dbReference type="EMBL" id="KI894027">
    <property type="protein sequence ID" value="OBR88679.1"/>
    <property type="molecule type" value="Genomic_DNA"/>
</dbReference>
<organism evidence="4">
    <name type="scientific">Kwoniella dejecticola CBS 10117</name>
    <dbReference type="NCBI Taxonomy" id="1296121"/>
    <lineage>
        <taxon>Eukaryota</taxon>
        <taxon>Fungi</taxon>
        <taxon>Dikarya</taxon>
        <taxon>Basidiomycota</taxon>
        <taxon>Agaricomycotina</taxon>
        <taxon>Tremellomycetes</taxon>
        <taxon>Tremellales</taxon>
        <taxon>Cryptococcaceae</taxon>
        <taxon>Kwoniella</taxon>
    </lineage>
</organism>
<dbReference type="KEGG" id="kdj:28964195"/>
<name>A0A1A6AF53_9TREE</name>
<dbReference type="SUPFAM" id="SSF54197">
    <property type="entry name" value="HIT-like"/>
    <property type="match status" value="1"/>
</dbReference>
<accession>A0A1A6AF53</accession>